<organism evidence="1">
    <name type="scientific">marine sediment metagenome</name>
    <dbReference type="NCBI Taxonomy" id="412755"/>
    <lineage>
        <taxon>unclassified sequences</taxon>
        <taxon>metagenomes</taxon>
        <taxon>ecological metagenomes</taxon>
    </lineage>
</organism>
<dbReference type="AlphaFoldDB" id="X1HZX7"/>
<proteinExistence type="predicted"/>
<sequence>SPDEMLAYLDTLALPGTFILDWDVIDSGAYYTIVEESPFKVTTVAGSDELLAHLNTLAGTLKIVVPKGSGMNLTYYSTTDETLGATNNYTMQIAVDDQTLEDALNAVGAKVAEIEHKNYTIILS</sequence>
<accession>X1HZX7</accession>
<dbReference type="EMBL" id="BARU01030160">
    <property type="protein sequence ID" value="GAH74972.1"/>
    <property type="molecule type" value="Genomic_DNA"/>
</dbReference>
<protein>
    <submittedName>
        <fullName evidence="1">Uncharacterized protein</fullName>
    </submittedName>
</protein>
<reference evidence="1" key="1">
    <citation type="journal article" date="2014" name="Front. Microbiol.">
        <title>High frequency of phylogenetically diverse reductive dehalogenase-homologous genes in deep subseafloor sedimentary metagenomes.</title>
        <authorList>
            <person name="Kawai M."/>
            <person name="Futagami T."/>
            <person name="Toyoda A."/>
            <person name="Takaki Y."/>
            <person name="Nishi S."/>
            <person name="Hori S."/>
            <person name="Arai W."/>
            <person name="Tsubouchi T."/>
            <person name="Morono Y."/>
            <person name="Uchiyama I."/>
            <person name="Ito T."/>
            <person name="Fujiyama A."/>
            <person name="Inagaki F."/>
            <person name="Takami H."/>
        </authorList>
    </citation>
    <scope>NUCLEOTIDE SEQUENCE</scope>
    <source>
        <strain evidence="1">Expedition CK06-06</strain>
    </source>
</reference>
<evidence type="ECO:0000313" key="1">
    <source>
        <dbReference type="EMBL" id="GAH74972.1"/>
    </source>
</evidence>
<feature type="non-terminal residue" evidence="1">
    <location>
        <position position="1"/>
    </location>
</feature>
<gene>
    <name evidence="1" type="ORF">S03H2_47908</name>
</gene>
<name>X1HZX7_9ZZZZ</name>
<comment type="caution">
    <text evidence="1">The sequence shown here is derived from an EMBL/GenBank/DDBJ whole genome shotgun (WGS) entry which is preliminary data.</text>
</comment>